<dbReference type="Proteomes" id="UP000078287">
    <property type="component" value="Unassembled WGS sequence"/>
</dbReference>
<dbReference type="InterPro" id="IPR001279">
    <property type="entry name" value="Metallo-B-lactamas"/>
</dbReference>
<dbReference type="PANTHER" id="PTHR47619:SF1">
    <property type="entry name" value="EXODEOXYRIBONUCLEASE WALJ"/>
    <property type="match status" value="1"/>
</dbReference>
<dbReference type="PANTHER" id="PTHR47619">
    <property type="entry name" value="METALLO-HYDROLASE YYCJ-RELATED"/>
    <property type="match status" value="1"/>
</dbReference>
<dbReference type="InterPro" id="IPR052533">
    <property type="entry name" value="WalJ/YycJ-like"/>
</dbReference>
<dbReference type="Gene3D" id="3.60.15.10">
    <property type="entry name" value="Ribonuclease Z/Hydroxyacylglutathione hydrolase-like"/>
    <property type="match status" value="1"/>
</dbReference>
<organism evidence="2 3">
    <name type="scientific">Chloroflexus islandicus</name>
    <dbReference type="NCBI Taxonomy" id="1707952"/>
    <lineage>
        <taxon>Bacteria</taxon>
        <taxon>Bacillati</taxon>
        <taxon>Chloroflexota</taxon>
        <taxon>Chloroflexia</taxon>
        <taxon>Chloroflexales</taxon>
        <taxon>Chloroflexineae</taxon>
        <taxon>Chloroflexaceae</taxon>
        <taxon>Chloroflexus</taxon>
    </lineage>
</organism>
<evidence type="ECO:0000313" key="2">
    <source>
        <dbReference type="EMBL" id="OAN45106.1"/>
    </source>
</evidence>
<dbReference type="Pfam" id="PF00753">
    <property type="entry name" value="Lactamase_B"/>
    <property type="match status" value="1"/>
</dbReference>
<keyword evidence="2" id="KW-0378">Hydrolase</keyword>
<dbReference type="STRING" id="1707952.A6A03_02270"/>
<dbReference type="AlphaFoldDB" id="A0A178M9A1"/>
<dbReference type="OrthoDB" id="9781189at2"/>
<keyword evidence="3" id="KW-1185">Reference proteome</keyword>
<dbReference type="SMART" id="SM00849">
    <property type="entry name" value="Lactamase_B"/>
    <property type="match status" value="1"/>
</dbReference>
<protein>
    <submittedName>
        <fullName evidence="2">MBL fold metallo-hydrolase</fullName>
    </submittedName>
</protein>
<comment type="caution">
    <text evidence="2">The sequence shown here is derived from an EMBL/GenBank/DDBJ whole genome shotgun (WGS) entry which is preliminary data.</text>
</comment>
<proteinExistence type="predicted"/>
<gene>
    <name evidence="2" type="ORF">A6A03_02270</name>
</gene>
<reference evidence="2 3" key="1">
    <citation type="submission" date="2016-04" db="EMBL/GenBank/DDBJ databases">
        <title>Chloroflexus islandicus sp. nov., a thermophilic filamentous anoxygenic phototrophic bacterium from geyser Strokkur (Iceland).</title>
        <authorList>
            <person name="Gaisin V.A."/>
            <person name="Kalashnikov A.M."/>
            <person name="Sukhacheva M.V."/>
            <person name="Grouzdev D.S."/>
            <person name="Ivanov T.M."/>
            <person name="Kuznetsov B."/>
            <person name="Gorlenko V.M."/>
        </authorList>
    </citation>
    <scope>NUCLEOTIDE SEQUENCE [LARGE SCALE GENOMIC DNA]</scope>
    <source>
        <strain evidence="3">isl-2</strain>
    </source>
</reference>
<name>A0A178M9A1_9CHLR</name>
<evidence type="ECO:0000259" key="1">
    <source>
        <dbReference type="SMART" id="SM00849"/>
    </source>
</evidence>
<accession>A0A178M9A1</accession>
<evidence type="ECO:0000313" key="3">
    <source>
        <dbReference type="Proteomes" id="UP000078287"/>
    </source>
</evidence>
<sequence>MLVASLASGSAGNALLVQAGDEALLVDAGISLRSLERLLAARGVAPAQVRAVLLTHEHDDHALSAVAFARRYGVPVVANAPTLAALGDTATTAPVAALPVGERGAIGAFSVESFRVPHDAADPVGYRVQAAGVTIAVAVDLGSWDATTVAALSAADLIVIEANHDRELLPSAPYPPAVRRRISGPRGHLDNTQCGQLLAQIVATGAPSDVWLAHLSRHANTPQAAVAGVGRTLRQAGVQRIPRLHPLPARAQPIAGGIPIWRAGERWQQPHLFAFDES</sequence>
<feature type="domain" description="Metallo-beta-lactamase" evidence="1">
    <location>
        <begin position="11"/>
        <end position="188"/>
    </location>
</feature>
<dbReference type="InterPro" id="IPR036866">
    <property type="entry name" value="RibonucZ/Hydroxyglut_hydro"/>
</dbReference>
<dbReference type="SUPFAM" id="SSF56281">
    <property type="entry name" value="Metallo-hydrolase/oxidoreductase"/>
    <property type="match status" value="1"/>
</dbReference>
<dbReference type="GO" id="GO:0016787">
    <property type="term" value="F:hydrolase activity"/>
    <property type="evidence" value="ECO:0007669"/>
    <property type="project" value="UniProtKB-KW"/>
</dbReference>
<dbReference type="EMBL" id="LWQS01000060">
    <property type="protein sequence ID" value="OAN45106.1"/>
    <property type="molecule type" value="Genomic_DNA"/>
</dbReference>